<accession>A0A1R4B609</accession>
<proteinExistence type="inferred from homology"/>
<dbReference type="SMART" id="SM00283">
    <property type="entry name" value="MA"/>
    <property type="match status" value="1"/>
</dbReference>
<keyword evidence="6 12" id="KW-0812">Transmembrane</keyword>
<dbReference type="GO" id="GO:0043200">
    <property type="term" value="P:response to amino acid"/>
    <property type="evidence" value="ECO:0007669"/>
    <property type="project" value="UniProtKB-ARBA"/>
</dbReference>
<dbReference type="CDD" id="cd06225">
    <property type="entry name" value="HAMP"/>
    <property type="match status" value="1"/>
</dbReference>
<keyword evidence="5" id="KW-0997">Cell inner membrane</keyword>
<evidence type="ECO:0000256" key="5">
    <source>
        <dbReference type="ARBA" id="ARBA00022519"/>
    </source>
</evidence>
<dbReference type="InterPro" id="IPR029151">
    <property type="entry name" value="Sensor-like_sf"/>
</dbReference>
<gene>
    <name evidence="16" type="primary">pctB_5</name>
    <name evidence="16" type="ORF">VPAL9027_02331</name>
</gene>
<dbReference type="STRING" id="1918946.VPAL9027_02331"/>
<dbReference type="InterPro" id="IPR004089">
    <property type="entry name" value="MCPsignal_dom"/>
</dbReference>
<name>A0A1R4B609_9VIBR</name>
<comment type="similarity">
    <text evidence="10">Belongs to the methyl-accepting chemotaxis (MCP) protein family.</text>
</comment>
<evidence type="ECO:0000256" key="2">
    <source>
        <dbReference type="ARBA" id="ARBA00022475"/>
    </source>
</evidence>
<dbReference type="InterPro" id="IPR033479">
    <property type="entry name" value="dCache_1"/>
</dbReference>
<evidence type="ECO:0000313" key="17">
    <source>
        <dbReference type="Proteomes" id="UP000189475"/>
    </source>
</evidence>
<keyword evidence="7 12" id="KW-1133">Transmembrane helix</keyword>
<dbReference type="RefSeq" id="WP_077314718.1">
    <property type="nucleotide sequence ID" value="NZ_FUFT01000005.1"/>
</dbReference>
<dbReference type="GO" id="GO:0005886">
    <property type="term" value="C:plasma membrane"/>
    <property type="evidence" value="ECO:0007669"/>
    <property type="project" value="UniProtKB-SubCell"/>
</dbReference>
<dbReference type="OrthoDB" id="2489132at2"/>
<keyword evidence="17" id="KW-1185">Reference proteome</keyword>
<evidence type="ECO:0000256" key="11">
    <source>
        <dbReference type="PROSITE-ProRule" id="PRU00284"/>
    </source>
</evidence>
<dbReference type="Gene3D" id="1.10.287.950">
    <property type="entry name" value="Methyl-accepting chemotaxis protein"/>
    <property type="match status" value="1"/>
</dbReference>
<evidence type="ECO:0000256" key="8">
    <source>
        <dbReference type="ARBA" id="ARBA00023136"/>
    </source>
</evidence>
<dbReference type="PANTHER" id="PTHR32089">
    <property type="entry name" value="METHYL-ACCEPTING CHEMOTAXIS PROTEIN MCPB"/>
    <property type="match status" value="1"/>
</dbReference>
<feature type="domain" description="T-SNARE coiled-coil homology" evidence="14">
    <location>
        <begin position="544"/>
        <end position="592"/>
    </location>
</feature>
<dbReference type="SUPFAM" id="SSF103190">
    <property type="entry name" value="Sensory domain-like"/>
    <property type="match status" value="1"/>
</dbReference>
<keyword evidence="9 11" id="KW-0807">Transducer</keyword>
<dbReference type="InterPro" id="IPR000727">
    <property type="entry name" value="T_SNARE_dom"/>
</dbReference>
<sequence>MQLTLKRKMVFSVVLAITLTAGALLIAGYQAFKAETWRYIESESINTLNAHAKGISDWIETKQATIHGLAQEVASNPEADVVPFLRQAYTSGAFGLTYYGEENGDMHRQDPSLNKAGYDPRARGWYKLAKAQGKAVTTEPYVSVTMQALVVTLAEPIMENGQLIGVAASNLSLDKIIRDVLAIKVPGNGYAILVSDNGTIIAHPNKDMILKNINDIAPQLTMQKLAMAIQDHDQLEENIGGKSSIMMASDISNTDWNLVMVMNKSVLEQPLNQMLITQLLIGFAILVIMGVVTSWFVALQLRGLTNITNALTDIAEGDGDLTRRLEVNSSDEVGILADKFNKFVSRLHNMVVNVKAVSTHLNEGANSSATAANQRRERIQQQQNEITMVATAVTEMASATAEIAGNADNTASNANQSVELGDQSYQQMQQSKQSIDQLAAELTSAVAIIGELEVNANEISTILSTIRGIAEQTNLLALNAAIEAARAGEQGRGFAVVADEVRVLSQRTHASTEEIQTKISSLQSVTKNAVTAMTDSHNLVETSVGDVNQTAESLQAISNAIRSISDMATQIAAAAEEQSLVTSDINTNTESVREVSEQLASDAVAAVDKAKELHELANQLEQEISRFKL</sequence>
<dbReference type="EMBL" id="FUFT01000005">
    <property type="protein sequence ID" value="SJL84348.1"/>
    <property type="molecule type" value="Genomic_DNA"/>
</dbReference>
<dbReference type="Pfam" id="PF00015">
    <property type="entry name" value="MCPsignal"/>
    <property type="match status" value="1"/>
</dbReference>
<dbReference type="GO" id="GO:0007165">
    <property type="term" value="P:signal transduction"/>
    <property type="evidence" value="ECO:0007669"/>
    <property type="project" value="UniProtKB-KW"/>
</dbReference>
<keyword evidence="8 12" id="KW-0472">Membrane</keyword>
<dbReference type="CDD" id="cd12913">
    <property type="entry name" value="PDC1_MCP_like"/>
    <property type="match status" value="1"/>
</dbReference>
<organism evidence="16 17">
    <name type="scientific">Vibrio palustris</name>
    <dbReference type="NCBI Taxonomy" id="1918946"/>
    <lineage>
        <taxon>Bacteria</taxon>
        <taxon>Pseudomonadati</taxon>
        <taxon>Pseudomonadota</taxon>
        <taxon>Gammaproteobacteria</taxon>
        <taxon>Vibrionales</taxon>
        <taxon>Vibrionaceae</taxon>
        <taxon>Vibrio</taxon>
    </lineage>
</organism>
<evidence type="ECO:0000256" key="10">
    <source>
        <dbReference type="ARBA" id="ARBA00029447"/>
    </source>
</evidence>
<dbReference type="FunFam" id="3.30.450.20:FF:000048">
    <property type="entry name" value="Methyl-accepting chemotaxis protein"/>
    <property type="match status" value="1"/>
</dbReference>
<evidence type="ECO:0000256" key="3">
    <source>
        <dbReference type="ARBA" id="ARBA00022481"/>
    </source>
</evidence>
<dbReference type="PROSITE" id="PS50192">
    <property type="entry name" value="T_SNARE"/>
    <property type="match status" value="1"/>
</dbReference>
<protein>
    <submittedName>
        <fullName evidence="16">Methyl-accepting chemotaxis protein PctB</fullName>
    </submittedName>
</protein>
<dbReference type="CDD" id="cd12912">
    <property type="entry name" value="PDC2_MCP_like"/>
    <property type="match status" value="1"/>
</dbReference>
<evidence type="ECO:0000259" key="13">
    <source>
        <dbReference type="PROSITE" id="PS50111"/>
    </source>
</evidence>
<feature type="domain" description="HAMP" evidence="15">
    <location>
        <begin position="298"/>
        <end position="352"/>
    </location>
</feature>
<evidence type="ECO:0000256" key="12">
    <source>
        <dbReference type="SAM" id="Phobius"/>
    </source>
</evidence>
<dbReference type="CDD" id="cd11386">
    <property type="entry name" value="MCP_signal"/>
    <property type="match status" value="1"/>
</dbReference>
<comment type="subcellular location">
    <subcellularLocation>
        <location evidence="1">Cell inner membrane</location>
        <topology evidence="1">Multi-pass membrane protein</topology>
    </subcellularLocation>
</comment>
<reference evidence="16 17" key="1">
    <citation type="submission" date="2017-02" db="EMBL/GenBank/DDBJ databases">
        <authorList>
            <person name="Peterson S.W."/>
        </authorList>
    </citation>
    <scope>NUCLEOTIDE SEQUENCE [LARGE SCALE GENOMIC DNA]</scope>
    <source>
        <strain evidence="16 17">CECT 9027</strain>
    </source>
</reference>
<dbReference type="Gene3D" id="3.30.450.20">
    <property type="entry name" value="PAS domain"/>
    <property type="match status" value="2"/>
</dbReference>
<evidence type="ECO:0000256" key="1">
    <source>
        <dbReference type="ARBA" id="ARBA00004429"/>
    </source>
</evidence>
<dbReference type="PROSITE" id="PS50111">
    <property type="entry name" value="CHEMOTAXIS_TRANSDUC_2"/>
    <property type="match status" value="1"/>
</dbReference>
<evidence type="ECO:0000256" key="6">
    <source>
        <dbReference type="ARBA" id="ARBA00022692"/>
    </source>
</evidence>
<dbReference type="AlphaFoldDB" id="A0A1R4B609"/>
<dbReference type="GO" id="GO:0006935">
    <property type="term" value="P:chemotaxis"/>
    <property type="evidence" value="ECO:0007669"/>
    <property type="project" value="UniProtKB-KW"/>
</dbReference>
<evidence type="ECO:0000256" key="4">
    <source>
        <dbReference type="ARBA" id="ARBA00022500"/>
    </source>
</evidence>
<feature type="transmembrane region" description="Helical" evidence="12">
    <location>
        <begin position="279"/>
        <end position="299"/>
    </location>
</feature>
<dbReference type="Proteomes" id="UP000189475">
    <property type="component" value="Unassembled WGS sequence"/>
</dbReference>
<keyword evidence="4" id="KW-0145">Chemotaxis</keyword>
<dbReference type="Pfam" id="PF00672">
    <property type="entry name" value="HAMP"/>
    <property type="match status" value="1"/>
</dbReference>
<keyword evidence="2" id="KW-1003">Cell membrane</keyword>
<evidence type="ECO:0000259" key="14">
    <source>
        <dbReference type="PROSITE" id="PS50192"/>
    </source>
</evidence>
<feature type="domain" description="Methyl-accepting transducer" evidence="13">
    <location>
        <begin position="357"/>
        <end position="593"/>
    </location>
</feature>
<dbReference type="InterPro" id="IPR003660">
    <property type="entry name" value="HAMP_dom"/>
</dbReference>
<evidence type="ECO:0000259" key="15">
    <source>
        <dbReference type="PROSITE" id="PS50885"/>
    </source>
</evidence>
<dbReference type="FunFam" id="1.10.287.950:FF:000001">
    <property type="entry name" value="Methyl-accepting chemotaxis sensory transducer"/>
    <property type="match status" value="1"/>
</dbReference>
<dbReference type="PANTHER" id="PTHR32089:SF117">
    <property type="entry name" value="METHYL ACCEPTING SENSORY TRANSDUCER WITH CACHE_1 SMALL MOLECULE BINDING DOMAIN"/>
    <property type="match status" value="1"/>
</dbReference>
<dbReference type="GO" id="GO:0016597">
    <property type="term" value="F:amino acid binding"/>
    <property type="evidence" value="ECO:0007669"/>
    <property type="project" value="UniProtKB-ARBA"/>
</dbReference>
<evidence type="ECO:0000256" key="9">
    <source>
        <dbReference type="ARBA" id="ARBA00023224"/>
    </source>
</evidence>
<dbReference type="PROSITE" id="PS50885">
    <property type="entry name" value="HAMP"/>
    <property type="match status" value="1"/>
</dbReference>
<keyword evidence="3" id="KW-0488">Methylation</keyword>
<evidence type="ECO:0000313" key="16">
    <source>
        <dbReference type="EMBL" id="SJL84348.1"/>
    </source>
</evidence>
<dbReference type="SUPFAM" id="SSF58104">
    <property type="entry name" value="Methyl-accepting chemotaxis protein (MCP) signaling domain"/>
    <property type="match status" value="1"/>
</dbReference>
<dbReference type="SMART" id="SM00304">
    <property type="entry name" value="HAMP"/>
    <property type="match status" value="1"/>
</dbReference>
<evidence type="ECO:0000256" key="7">
    <source>
        <dbReference type="ARBA" id="ARBA00022989"/>
    </source>
</evidence>
<dbReference type="Pfam" id="PF02743">
    <property type="entry name" value="dCache_1"/>
    <property type="match status" value="1"/>
</dbReference>